<feature type="chain" id="PRO_5036260690" evidence="1">
    <location>
        <begin position="19"/>
        <end position="106"/>
    </location>
</feature>
<dbReference type="EMBL" id="HBUE01027983">
    <property type="protein sequence ID" value="CAG6455218.1"/>
    <property type="molecule type" value="Transcribed_RNA"/>
</dbReference>
<dbReference type="EMBL" id="HBUE01212678">
    <property type="protein sequence ID" value="CAG6535104.1"/>
    <property type="molecule type" value="Transcribed_RNA"/>
</dbReference>
<protein>
    <submittedName>
        <fullName evidence="2">(northern house mosquito) hypothetical protein</fullName>
    </submittedName>
</protein>
<accession>A0A8D8F2N1</accession>
<evidence type="ECO:0000256" key="1">
    <source>
        <dbReference type="SAM" id="SignalP"/>
    </source>
</evidence>
<feature type="signal peptide" evidence="1">
    <location>
        <begin position="1"/>
        <end position="18"/>
    </location>
</feature>
<evidence type="ECO:0000313" key="2">
    <source>
        <dbReference type="EMBL" id="CAG6455218.1"/>
    </source>
</evidence>
<dbReference type="EMBL" id="HBUE01212676">
    <property type="protein sequence ID" value="CAG6535101.1"/>
    <property type="molecule type" value="Transcribed_RNA"/>
</dbReference>
<name>A0A8D8F2N1_CULPI</name>
<proteinExistence type="predicted"/>
<sequence>MFQSLNLFIFFKLHAVVASFRHNLSGRTVFEEKLWVQRDRFRLIWPKRIRVAVVPRELAWRCRNVVVRCGMFRAASIRERLQCHGRVPVADGVWGWVQTSSKSLQK</sequence>
<dbReference type="AlphaFoldDB" id="A0A8D8F2N1"/>
<organism evidence="2">
    <name type="scientific">Culex pipiens</name>
    <name type="common">House mosquito</name>
    <dbReference type="NCBI Taxonomy" id="7175"/>
    <lineage>
        <taxon>Eukaryota</taxon>
        <taxon>Metazoa</taxon>
        <taxon>Ecdysozoa</taxon>
        <taxon>Arthropoda</taxon>
        <taxon>Hexapoda</taxon>
        <taxon>Insecta</taxon>
        <taxon>Pterygota</taxon>
        <taxon>Neoptera</taxon>
        <taxon>Endopterygota</taxon>
        <taxon>Diptera</taxon>
        <taxon>Nematocera</taxon>
        <taxon>Culicoidea</taxon>
        <taxon>Culicidae</taxon>
        <taxon>Culicinae</taxon>
        <taxon>Culicini</taxon>
        <taxon>Culex</taxon>
        <taxon>Culex</taxon>
    </lineage>
</organism>
<dbReference type="EMBL" id="HBUE01319169">
    <property type="protein sequence ID" value="CAG6587071.1"/>
    <property type="molecule type" value="Transcribed_RNA"/>
</dbReference>
<keyword evidence="1" id="KW-0732">Signal</keyword>
<reference evidence="2" key="1">
    <citation type="submission" date="2021-05" db="EMBL/GenBank/DDBJ databases">
        <authorList>
            <person name="Alioto T."/>
            <person name="Alioto T."/>
            <person name="Gomez Garrido J."/>
        </authorList>
    </citation>
    <scope>NUCLEOTIDE SEQUENCE</scope>
</reference>
<dbReference type="EMBL" id="HBUE01319167">
    <property type="protein sequence ID" value="CAG6587068.1"/>
    <property type="molecule type" value="Transcribed_RNA"/>
</dbReference>